<comment type="subcellular location">
    <subcellularLocation>
        <location evidence="1">Cell inner membrane</location>
        <topology evidence="1">Multi-pass membrane protein</topology>
    </subcellularLocation>
</comment>
<dbReference type="AlphaFoldDB" id="A0A058ZML3"/>
<dbReference type="PANTHER" id="PTHR30413:SF8">
    <property type="entry name" value="TRANSPORT PERMEASE PROTEIN"/>
    <property type="match status" value="1"/>
</dbReference>
<evidence type="ECO:0000313" key="5">
    <source>
        <dbReference type="EMBL" id="KCV82475.1"/>
    </source>
</evidence>
<sequence length="273" mass="29990">MFEPSRPKNNLTGGLHLLSLIYHATVRDVRKTHGNAVIGLLMNIMQTALFVIAFYFMFTVLGLKGNAIRGDFLLYIMSGIFLFLTHNKALGAVVGSEGPASAMMKHAPMNTMVSISAAALSALYLQLLAMGVVLFIYHAVVTPITIFRPIPAMGMVLLAWFSGAAIGTVFLALKPWFPGFVSIVSAIYQRANMIASGKMFVANTLPGFMLVMFDWNPLFHTIDQARGFAFLNYNPHYSNTVYPLVLSVVLLMIGLMGESYTRKHASISWNAAR</sequence>
<keyword evidence="4" id="KW-0812">Transmembrane</keyword>
<dbReference type="PANTHER" id="PTHR30413">
    <property type="entry name" value="INNER MEMBRANE TRANSPORT PERMEASE"/>
    <property type="match status" value="1"/>
</dbReference>
<feature type="transmembrane region" description="Helical" evidence="4">
    <location>
        <begin position="194"/>
        <end position="213"/>
    </location>
</feature>
<gene>
    <name evidence="5" type="ORF">ATO10_06021</name>
</gene>
<proteinExistence type="inferred from homology"/>
<evidence type="ECO:0000256" key="4">
    <source>
        <dbReference type="SAM" id="Phobius"/>
    </source>
</evidence>
<dbReference type="EMBL" id="AQQY01000003">
    <property type="protein sequence ID" value="KCV82475.1"/>
    <property type="molecule type" value="Genomic_DNA"/>
</dbReference>
<keyword evidence="4" id="KW-0472">Membrane</keyword>
<evidence type="ECO:0000256" key="3">
    <source>
        <dbReference type="ARBA" id="ARBA00022448"/>
    </source>
</evidence>
<evidence type="ECO:0000313" key="6">
    <source>
        <dbReference type="Proteomes" id="UP000024836"/>
    </source>
</evidence>
<evidence type="ECO:0000256" key="2">
    <source>
        <dbReference type="ARBA" id="ARBA00007783"/>
    </source>
</evidence>
<dbReference type="OrthoDB" id="7835223at2"/>
<name>A0A058ZML3_9RHOB</name>
<accession>A0A058ZML3</accession>
<dbReference type="eggNOG" id="COG1682">
    <property type="taxonomic scope" value="Bacteria"/>
</dbReference>
<organism evidence="5 6">
    <name type="scientific">Actibacterium atlanticum</name>
    <dbReference type="NCBI Taxonomy" id="1461693"/>
    <lineage>
        <taxon>Bacteria</taxon>
        <taxon>Pseudomonadati</taxon>
        <taxon>Pseudomonadota</taxon>
        <taxon>Alphaproteobacteria</taxon>
        <taxon>Rhodobacterales</taxon>
        <taxon>Roseobacteraceae</taxon>
        <taxon>Actibacterium</taxon>
    </lineage>
</organism>
<keyword evidence="4" id="KW-1133">Transmembrane helix</keyword>
<dbReference type="GO" id="GO:0015920">
    <property type="term" value="P:lipopolysaccharide transport"/>
    <property type="evidence" value="ECO:0007669"/>
    <property type="project" value="TreeGrafter"/>
</dbReference>
<dbReference type="RefSeq" id="WP_035249400.1">
    <property type="nucleotide sequence ID" value="NZ_AQQY01000003.1"/>
</dbReference>
<feature type="transmembrane region" description="Helical" evidence="4">
    <location>
        <begin position="37"/>
        <end position="60"/>
    </location>
</feature>
<feature type="transmembrane region" description="Helical" evidence="4">
    <location>
        <begin position="72"/>
        <end position="94"/>
    </location>
</feature>
<feature type="transmembrane region" description="Helical" evidence="4">
    <location>
        <begin position="115"/>
        <end position="140"/>
    </location>
</feature>
<evidence type="ECO:0000256" key="1">
    <source>
        <dbReference type="ARBA" id="ARBA00004429"/>
    </source>
</evidence>
<reference evidence="5 6" key="1">
    <citation type="submission" date="2013-04" db="EMBL/GenBank/DDBJ databases">
        <title>Shimia sp. 22II-S11-Z10 Genome Sequencing.</title>
        <authorList>
            <person name="Lai Q."/>
            <person name="Li G."/>
            <person name="Shao Z."/>
        </authorList>
    </citation>
    <scope>NUCLEOTIDE SEQUENCE [LARGE SCALE GENOMIC DNA]</scope>
    <source>
        <strain evidence="6">22II-S11-Z10</strain>
    </source>
</reference>
<keyword evidence="6" id="KW-1185">Reference proteome</keyword>
<comment type="caution">
    <text evidence="5">The sequence shown here is derived from an EMBL/GenBank/DDBJ whole genome shotgun (WGS) entry which is preliminary data.</text>
</comment>
<dbReference type="GO" id="GO:0005886">
    <property type="term" value="C:plasma membrane"/>
    <property type="evidence" value="ECO:0007669"/>
    <property type="project" value="UniProtKB-SubCell"/>
</dbReference>
<dbReference type="PATRIC" id="fig|1461693.3.peg.1221"/>
<feature type="transmembrane region" description="Helical" evidence="4">
    <location>
        <begin position="152"/>
        <end position="173"/>
    </location>
</feature>
<dbReference type="Proteomes" id="UP000024836">
    <property type="component" value="Unassembled WGS sequence"/>
</dbReference>
<dbReference type="STRING" id="1461693.ATO10_06021"/>
<keyword evidence="3" id="KW-0813">Transport</keyword>
<feature type="transmembrane region" description="Helical" evidence="4">
    <location>
        <begin position="240"/>
        <end position="257"/>
    </location>
</feature>
<protein>
    <submittedName>
        <fullName evidence="5">Uncharacterized protein</fullName>
    </submittedName>
</protein>
<comment type="similarity">
    <text evidence="2">Belongs to the ABC-2 integral membrane protein family.</text>
</comment>